<evidence type="ECO:0000256" key="3">
    <source>
        <dbReference type="ARBA" id="ARBA00022801"/>
    </source>
</evidence>
<evidence type="ECO:0000256" key="6">
    <source>
        <dbReference type="SAM" id="Phobius"/>
    </source>
</evidence>
<feature type="transmembrane region" description="Helical" evidence="6">
    <location>
        <begin position="108"/>
        <end position="126"/>
    </location>
</feature>
<keyword evidence="5 6" id="KW-0472">Membrane</keyword>
<feature type="transmembrane region" description="Helical" evidence="6">
    <location>
        <begin position="80"/>
        <end position="101"/>
    </location>
</feature>
<dbReference type="Proteomes" id="UP001501747">
    <property type="component" value="Unassembled WGS sequence"/>
</dbReference>
<evidence type="ECO:0000256" key="5">
    <source>
        <dbReference type="ARBA" id="ARBA00023136"/>
    </source>
</evidence>
<evidence type="ECO:0000256" key="4">
    <source>
        <dbReference type="ARBA" id="ARBA00022989"/>
    </source>
</evidence>
<comment type="subcellular location">
    <subcellularLocation>
        <location evidence="1">Membrane</location>
        <topology evidence="1">Multi-pass membrane protein</topology>
    </subcellularLocation>
</comment>
<accession>A0ABP7R6F7</accession>
<evidence type="ECO:0000256" key="2">
    <source>
        <dbReference type="ARBA" id="ARBA00022692"/>
    </source>
</evidence>
<dbReference type="EMBL" id="BAABAL010000005">
    <property type="protein sequence ID" value="GAA3992880.1"/>
    <property type="molecule type" value="Genomic_DNA"/>
</dbReference>
<feature type="transmembrane region" description="Helical" evidence="6">
    <location>
        <begin position="132"/>
        <end position="150"/>
    </location>
</feature>
<feature type="transmembrane region" description="Helical" evidence="6">
    <location>
        <begin position="162"/>
        <end position="182"/>
    </location>
</feature>
<keyword evidence="2 6" id="KW-0812">Transmembrane</keyword>
<organism evidence="7 8">
    <name type="scientific">Allokutzneria multivorans</name>
    <dbReference type="NCBI Taxonomy" id="1142134"/>
    <lineage>
        <taxon>Bacteria</taxon>
        <taxon>Bacillati</taxon>
        <taxon>Actinomycetota</taxon>
        <taxon>Actinomycetes</taxon>
        <taxon>Pseudonocardiales</taxon>
        <taxon>Pseudonocardiaceae</taxon>
        <taxon>Allokutzneria</taxon>
    </lineage>
</organism>
<evidence type="ECO:0000256" key="1">
    <source>
        <dbReference type="ARBA" id="ARBA00004141"/>
    </source>
</evidence>
<proteinExistence type="predicted"/>
<dbReference type="RefSeq" id="WP_344871339.1">
    <property type="nucleotide sequence ID" value="NZ_BAABAL010000005.1"/>
</dbReference>
<evidence type="ECO:0008006" key="9">
    <source>
        <dbReference type="Google" id="ProtNLM"/>
    </source>
</evidence>
<reference evidence="8" key="1">
    <citation type="journal article" date="2019" name="Int. J. Syst. Evol. Microbiol.">
        <title>The Global Catalogue of Microorganisms (GCM) 10K type strain sequencing project: providing services to taxonomists for standard genome sequencing and annotation.</title>
        <authorList>
            <consortium name="The Broad Institute Genomics Platform"/>
            <consortium name="The Broad Institute Genome Sequencing Center for Infectious Disease"/>
            <person name="Wu L."/>
            <person name="Ma J."/>
        </authorList>
    </citation>
    <scope>NUCLEOTIDE SEQUENCE [LARGE SCALE GENOMIC DNA]</scope>
    <source>
        <strain evidence="8">JCM 17342</strain>
    </source>
</reference>
<protein>
    <recommendedName>
        <fullName evidence="9">Ceramidase</fullName>
    </recommendedName>
</protein>
<keyword evidence="4 6" id="KW-1133">Transmembrane helix</keyword>
<name>A0ABP7R6F7_9PSEU</name>
<keyword evidence="3" id="KW-0378">Hydrolase</keyword>
<feature type="transmembrane region" description="Helical" evidence="6">
    <location>
        <begin position="194"/>
        <end position="212"/>
    </location>
</feature>
<feature type="transmembrane region" description="Helical" evidence="6">
    <location>
        <begin position="54"/>
        <end position="74"/>
    </location>
</feature>
<feature type="transmembrane region" description="Helical" evidence="6">
    <location>
        <begin position="25"/>
        <end position="42"/>
    </location>
</feature>
<sequence>MAWTDYIDDYCERTEPGLLAEPLNALSNLAFIIAAVALWLAVRRTAPARPGSLYVLAVLLALIGLGSGAFHTIATGWAQFLDVFFIAVFIHVYVVCFLHWFLGVRWSLAWLGAPGFALFNALMAWITGGEGSASYFPAIIGLAAFTIVLSASKDPALVRYRLWFGAATGAFAVSLTLRSVDLAVCPTFTPGTHFLWHSFNACVLYLVGRAAVVRARELTPEV</sequence>
<evidence type="ECO:0000313" key="8">
    <source>
        <dbReference type="Proteomes" id="UP001501747"/>
    </source>
</evidence>
<keyword evidence="8" id="KW-1185">Reference proteome</keyword>
<gene>
    <name evidence="7" type="ORF">GCM10022247_10120</name>
</gene>
<dbReference type="Pfam" id="PF05875">
    <property type="entry name" value="Ceramidase"/>
    <property type="match status" value="1"/>
</dbReference>
<comment type="caution">
    <text evidence="7">The sequence shown here is derived from an EMBL/GenBank/DDBJ whole genome shotgun (WGS) entry which is preliminary data.</text>
</comment>
<dbReference type="InterPro" id="IPR008901">
    <property type="entry name" value="ACER"/>
</dbReference>
<evidence type="ECO:0000313" key="7">
    <source>
        <dbReference type="EMBL" id="GAA3992880.1"/>
    </source>
</evidence>